<protein>
    <submittedName>
        <fullName evidence="1">Uncharacterized protein</fullName>
    </submittedName>
</protein>
<name>H1HP50_9BACT</name>
<proteinExistence type="predicted"/>
<dbReference type="PATRIC" id="fig|999422.3.peg.2046"/>
<dbReference type="AlphaFoldDB" id="H1HP50"/>
<organism evidence="1 2">
    <name type="scientific">Segatella maculosa OT 289</name>
    <dbReference type="NCBI Taxonomy" id="999422"/>
    <lineage>
        <taxon>Bacteria</taxon>
        <taxon>Pseudomonadati</taxon>
        <taxon>Bacteroidota</taxon>
        <taxon>Bacteroidia</taxon>
        <taxon>Bacteroidales</taxon>
        <taxon>Prevotellaceae</taxon>
        <taxon>Segatella</taxon>
    </lineage>
</organism>
<reference evidence="1 2" key="1">
    <citation type="submission" date="2011-12" db="EMBL/GenBank/DDBJ databases">
        <title>The Genome Sequence of Prevotella maculosa OT 289.</title>
        <authorList>
            <consortium name="The Broad Institute Genome Sequencing Platform"/>
            <person name="Earl A."/>
            <person name="Ward D."/>
            <person name="Feldgarden M."/>
            <person name="Gevers D."/>
            <person name="Izard J."/>
            <person name="Blanton J.M."/>
            <person name="Mathney J."/>
            <person name="Tanner A.C."/>
            <person name="Dewhirst F.E."/>
            <person name="Young S.K."/>
            <person name="Zeng Q."/>
            <person name="Gargeya S."/>
            <person name="Fitzgerald M."/>
            <person name="Haas B."/>
            <person name="Abouelleil A."/>
            <person name="Alvarado L."/>
            <person name="Arachchi H.M."/>
            <person name="Berlin A."/>
            <person name="Chapman S.B."/>
            <person name="Gearin G."/>
            <person name="Goldberg J."/>
            <person name="Griggs A."/>
            <person name="Gujja S."/>
            <person name="Hansen M."/>
            <person name="Heiman D."/>
            <person name="Howarth C."/>
            <person name="Larimer J."/>
            <person name="Lui A."/>
            <person name="MacDonald P.J.P."/>
            <person name="McCowen C."/>
            <person name="Montmayeur A."/>
            <person name="Murphy C."/>
            <person name="Neiman D."/>
            <person name="Pearson M."/>
            <person name="Priest M."/>
            <person name="Roberts A."/>
            <person name="Saif S."/>
            <person name="Shea T."/>
            <person name="Sisk P."/>
            <person name="Stolte C."/>
            <person name="Sykes S."/>
            <person name="Wortman J."/>
            <person name="Nusbaum C."/>
            <person name="Birren B."/>
        </authorList>
    </citation>
    <scope>NUCLEOTIDE SEQUENCE [LARGE SCALE GENOMIC DNA]</scope>
    <source>
        <strain evidence="1 2">OT 289</strain>
    </source>
</reference>
<evidence type="ECO:0000313" key="2">
    <source>
        <dbReference type="Proteomes" id="UP000003167"/>
    </source>
</evidence>
<keyword evidence="2" id="KW-1185">Reference proteome</keyword>
<dbReference type="Proteomes" id="UP000003167">
    <property type="component" value="Unassembled WGS sequence"/>
</dbReference>
<evidence type="ECO:0000313" key="1">
    <source>
        <dbReference type="EMBL" id="EHO68690.1"/>
    </source>
</evidence>
<accession>H1HP50</accession>
<dbReference type="EMBL" id="AGEK01000032">
    <property type="protein sequence ID" value="EHO68690.1"/>
    <property type="molecule type" value="Genomic_DNA"/>
</dbReference>
<comment type="caution">
    <text evidence="1">The sequence shown here is derived from an EMBL/GenBank/DDBJ whole genome shotgun (WGS) entry which is preliminary data.</text>
</comment>
<gene>
    <name evidence="1" type="ORF">HMPREF9944_01944</name>
</gene>
<dbReference type="HOGENOM" id="CLU_2992894_0_0_10"/>
<sequence length="57" mass="6656">MEQRILNNMEKVSDHIRTLFYDLCPQKPTLPVYSGAQIAYQYAHDDDVGTLTLKFEH</sequence>
<dbReference type="STRING" id="999422.HMPREF9944_01944"/>